<dbReference type="SUPFAM" id="SSF102114">
    <property type="entry name" value="Radical SAM enzymes"/>
    <property type="match status" value="1"/>
</dbReference>
<protein>
    <recommendedName>
        <fullName evidence="4">Anaerobic ribonucleoside-triphosphate reductase-activating protein</fullName>
    </recommendedName>
    <alternativeName>
        <fullName evidence="11">Class III anaerobic ribonucleotide reductase small component</fullName>
    </alternativeName>
</protein>
<dbReference type="InterPro" id="IPR058240">
    <property type="entry name" value="rSAM_sf"/>
</dbReference>
<gene>
    <name evidence="13" type="ORF">HMPREF9440_00447</name>
</gene>
<name>H3KCJ5_9BURK</name>
<comment type="catalytic activity">
    <reaction evidence="12">
        <text>glycyl-[protein] + reduced [flavodoxin] + S-adenosyl-L-methionine = glycin-2-yl radical-[protein] + semiquinone [flavodoxin] + 5'-deoxyadenosine + L-methionine + H(+)</text>
        <dbReference type="Rhea" id="RHEA:61976"/>
        <dbReference type="Rhea" id="RHEA-COMP:10622"/>
        <dbReference type="Rhea" id="RHEA-COMP:14480"/>
        <dbReference type="Rhea" id="RHEA-COMP:15993"/>
        <dbReference type="Rhea" id="RHEA-COMP:15994"/>
        <dbReference type="ChEBI" id="CHEBI:15378"/>
        <dbReference type="ChEBI" id="CHEBI:17319"/>
        <dbReference type="ChEBI" id="CHEBI:29947"/>
        <dbReference type="ChEBI" id="CHEBI:32722"/>
        <dbReference type="ChEBI" id="CHEBI:57618"/>
        <dbReference type="ChEBI" id="CHEBI:57844"/>
        <dbReference type="ChEBI" id="CHEBI:59789"/>
        <dbReference type="ChEBI" id="CHEBI:140311"/>
    </reaction>
</comment>
<evidence type="ECO:0000256" key="11">
    <source>
        <dbReference type="ARBA" id="ARBA00033436"/>
    </source>
</evidence>
<evidence type="ECO:0000256" key="10">
    <source>
        <dbReference type="ARBA" id="ARBA00023014"/>
    </source>
</evidence>
<dbReference type="InterPro" id="IPR034457">
    <property type="entry name" value="Organic_radical-activating"/>
</dbReference>
<keyword evidence="8" id="KW-0560">Oxidoreductase</keyword>
<dbReference type="CDD" id="cd01335">
    <property type="entry name" value="Radical_SAM"/>
    <property type="match status" value="1"/>
</dbReference>
<evidence type="ECO:0000256" key="7">
    <source>
        <dbReference type="ARBA" id="ARBA00022723"/>
    </source>
</evidence>
<accession>H3KCJ5</accession>
<dbReference type="GO" id="GO:0051539">
    <property type="term" value="F:4 iron, 4 sulfur cluster binding"/>
    <property type="evidence" value="ECO:0007669"/>
    <property type="project" value="UniProtKB-KW"/>
</dbReference>
<proteinExistence type="inferred from homology"/>
<dbReference type="SFLD" id="SFLDG01063">
    <property type="entry name" value="activating_enzymes__group_1"/>
    <property type="match status" value="1"/>
</dbReference>
<evidence type="ECO:0000313" key="13">
    <source>
        <dbReference type="EMBL" id="EHY32159.1"/>
    </source>
</evidence>
<organism evidence="13 14">
    <name type="scientific">Sutterella parvirubra YIT 11816</name>
    <dbReference type="NCBI Taxonomy" id="762967"/>
    <lineage>
        <taxon>Bacteria</taxon>
        <taxon>Pseudomonadati</taxon>
        <taxon>Pseudomonadota</taxon>
        <taxon>Betaproteobacteria</taxon>
        <taxon>Burkholderiales</taxon>
        <taxon>Sutterellaceae</taxon>
        <taxon>Sutterella</taxon>
    </lineage>
</organism>
<evidence type="ECO:0000256" key="2">
    <source>
        <dbReference type="ARBA" id="ARBA00003852"/>
    </source>
</evidence>
<dbReference type="GO" id="GO:0046872">
    <property type="term" value="F:metal ion binding"/>
    <property type="evidence" value="ECO:0007669"/>
    <property type="project" value="UniProtKB-KW"/>
</dbReference>
<comment type="similarity">
    <text evidence="3">Belongs to the organic radical-activating enzymes family.</text>
</comment>
<dbReference type="STRING" id="762967.HMPREF9440_00447"/>
<keyword evidence="14" id="KW-1185">Reference proteome</keyword>
<evidence type="ECO:0000256" key="4">
    <source>
        <dbReference type="ARBA" id="ARBA00014281"/>
    </source>
</evidence>
<dbReference type="InterPro" id="IPR007197">
    <property type="entry name" value="rSAM"/>
</dbReference>
<dbReference type="PIRSF" id="PIRSF000368">
    <property type="entry name" value="NrdG"/>
    <property type="match status" value="1"/>
</dbReference>
<keyword evidence="10" id="KW-0411">Iron-sulfur</keyword>
<dbReference type="RefSeq" id="WP_008540957.1">
    <property type="nucleotide sequence ID" value="NZ_JH604880.1"/>
</dbReference>
<keyword evidence="7" id="KW-0479">Metal-binding</keyword>
<dbReference type="InterPro" id="IPR001989">
    <property type="entry name" value="Radical_activat_CS"/>
</dbReference>
<dbReference type="Proteomes" id="UP000004956">
    <property type="component" value="Unassembled WGS sequence"/>
</dbReference>
<evidence type="ECO:0000256" key="6">
    <source>
        <dbReference type="ARBA" id="ARBA00022691"/>
    </source>
</evidence>
<evidence type="ECO:0000256" key="9">
    <source>
        <dbReference type="ARBA" id="ARBA00023004"/>
    </source>
</evidence>
<comment type="function">
    <text evidence="2">Activation of anaerobic ribonucleoside-triphosphate reductase under anaerobic conditions by generation of an organic free radical, using S-adenosylmethionine and reduced flavodoxin as cosubstrates to produce 5'-deoxy-adenosine.</text>
</comment>
<dbReference type="SFLD" id="SFLDF00299">
    <property type="entry name" value="anaerobic_ribonucleoside-triph"/>
    <property type="match status" value="1"/>
</dbReference>
<dbReference type="InterPro" id="IPR013785">
    <property type="entry name" value="Aldolase_TIM"/>
</dbReference>
<evidence type="ECO:0000256" key="8">
    <source>
        <dbReference type="ARBA" id="ARBA00023002"/>
    </source>
</evidence>
<dbReference type="SFLD" id="SFLDG01066">
    <property type="entry name" value="organic_radical-activating_enz"/>
    <property type="match status" value="1"/>
</dbReference>
<dbReference type="GO" id="GO:0043365">
    <property type="term" value="F:[formate-C-acetyltransferase]-activating enzyme activity"/>
    <property type="evidence" value="ECO:0007669"/>
    <property type="project" value="InterPro"/>
</dbReference>
<dbReference type="PROSITE" id="PS01087">
    <property type="entry name" value="RADICAL_ACTIVATING"/>
    <property type="match status" value="1"/>
</dbReference>
<evidence type="ECO:0000313" key="14">
    <source>
        <dbReference type="Proteomes" id="UP000004956"/>
    </source>
</evidence>
<sequence>MNYIGLSTCDTANGPGVRVSLFVSGCRLKCPGCFNPESWAFDAGKPYTAKVEERILKALEDPYIEGLSLLGGDPLEPENEPELTKLVEAVRAKFGDKKTVWVWTGRRYEKVSESPLLKLADVVVDGPFVQSKKVMEKGCWYGSTNQRVIPLKPGK</sequence>
<evidence type="ECO:0000256" key="3">
    <source>
        <dbReference type="ARBA" id="ARBA00009777"/>
    </source>
</evidence>
<dbReference type="Pfam" id="PF13353">
    <property type="entry name" value="Fer4_12"/>
    <property type="match status" value="1"/>
</dbReference>
<dbReference type="OrthoDB" id="9782387at2"/>
<dbReference type="GO" id="GO:0004748">
    <property type="term" value="F:ribonucleoside-diphosphate reductase activity, thioredoxin disulfide as acceptor"/>
    <property type="evidence" value="ECO:0007669"/>
    <property type="project" value="TreeGrafter"/>
</dbReference>
<keyword evidence="5" id="KW-0004">4Fe-4S</keyword>
<dbReference type="AlphaFoldDB" id="H3KCJ5"/>
<dbReference type="PANTHER" id="PTHR30352:SF2">
    <property type="entry name" value="ANAEROBIC RIBONUCLEOSIDE-TRIPHOSPHATE REDUCTASE-ACTIVATING PROTEIN"/>
    <property type="match status" value="1"/>
</dbReference>
<comment type="cofactor">
    <cofactor evidence="1">
        <name>[4Fe-4S] cluster</name>
        <dbReference type="ChEBI" id="CHEBI:49883"/>
    </cofactor>
</comment>
<evidence type="ECO:0000256" key="5">
    <source>
        <dbReference type="ARBA" id="ARBA00022485"/>
    </source>
</evidence>
<dbReference type="Gene3D" id="3.20.20.70">
    <property type="entry name" value="Aldolase class I"/>
    <property type="match status" value="1"/>
</dbReference>
<reference evidence="13 14" key="1">
    <citation type="submission" date="2011-11" db="EMBL/GenBank/DDBJ databases">
        <authorList>
            <person name="Weinstock G."/>
            <person name="Sodergren E."/>
            <person name="Clifton S."/>
            <person name="Fulton L."/>
            <person name="Fulton B."/>
            <person name="Courtney L."/>
            <person name="Fronick C."/>
            <person name="Harrison M."/>
            <person name="Strong C."/>
            <person name="Farmer C."/>
            <person name="Delahaunty K."/>
            <person name="Markovic C."/>
            <person name="Hall O."/>
            <person name="Minx P."/>
            <person name="Tomlinson C."/>
            <person name="Mitreva M."/>
            <person name="Hou S."/>
            <person name="Chen J."/>
            <person name="Wollam A."/>
            <person name="Pepin K.H."/>
            <person name="Johnson M."/>
            <person name="Bhonagiri V."/>
            <person name="Zhang X."/>
            <person name="Suruliraj S."/>
            <person name="Warren W."/>
            <person name="Chinwalla A."/>
            <person name="Mardis E.R."/>
            <person name="Wilson R.K."/>
        </authorList>
    </citation>
    <scope>NUCLEOTIDE SEQUENCE [LARGE SCALE GENOMIC DNA]</scope>
    <source>
        <strain evidence="13 14">YIT 11816</strain>
    </source>
</reference>
<dbReference type="EMBL" id="AFBQ01000052">
    <property type="protein sequence ID" value="EHY32159.1"/>
    <property type="molecule type" value="Genomic_DNA"/>
</dbReference>
<dbReference type="SFLD" id="SFLDS00029">
    <property type="entry name" value="Radical_SAM"/>
    <property type="match status" value="1"/>
</dbReference>
<evidence type="ECO:0000256" key="1">
    <source>
        <dbReference type="ARBA" id="ARBA00001966"/>
    </source>
</evidence>
<dbReference type="HOGENOM" id="CLU_089926_2_1_4"/>
<dbReference type="NCBIfam" id="TIGR02491">
    <property type="entry name" value="NrdG"/>
    <property type="match status" value="1"/>
</dbReference>
<evidence type="ECO:0000256" key="12">
    <source>
        <dbReference type="ARBA" id="ARBA00047365"/>
    </source>
</evidence>
<feature type="non-terminal residue" evidence="13">
    <location>
        <position position="155"/>
    </location>
</feature>
<keyword evidence="9" id="KW-0408">Iron</keyword>
<keyword evidence="6" id="KW-0949">S-adenosyl-L-methionine</keyword>
<dbReference type="PANTHER" id="PTHR30352">
    <property type="entry name" value="PYRUVATE FORMATE-LYASE-ACTIVATING ENZYME"/>
    <property type="match status" value="1"/>
</dbReference>
<dbReference type="InterPro" id="IPR012837">
    <property type="entry name" value="NrdG"/>
</dbReference>
<comment type="caution">
    <text evidence="13">The sequence shown here is derived from an EMBL/GenBank/DDBJ whole genome shotgun (WGS) entry which is preliminary data.</text>
</comment>